<dbReference type="GO" id="GO:0042129">
    <property type="term" value="P:regulation of T cell proliferation"/>
    <property type="evidence" value="ECO:0007669"/>
    <property type="project" value="TreeGrafter"/>
</dbReference>
<evidence type="ECO:0000259" key="20">
    <source>
        <dbReference type="PROSITE" id="PS50050"/>
    </source>
</evidence>
<evidence type="ECO:0000256" key="19">
    <source>
        <dbReference type="SAM" id="Phobius"/>
    </source>
</evidence>
<dbReference type="GO" id="GO:0150079">
    <property type="term" value="P:negative regulation of neuroinflammatory response"/>
    <property type="evidence" value="ECO:0007669"/>
    <property type="project" value="TreeGrafter"/>
</dbReference>
<dbReference type="OrthoDB" id="9450607at2759"/>
<keyword evidence="7 19" id="KW-0472">Membrane</keyword>
<feature type="domain" description="TNFR-Cys" evidence="20">
    <location>
        <begin position="192"/>
        <end position="234"/>
    </location>
</feature>
<keyword evidence="8 17" id="KW-1015">Disulfide bond</keyword>
<evidence type="ECO:0000256" key="6">
    <source>
        <dbReference type="ARBA" id="ARBA00022989"/>
    </source>
</evidence>
<dbReference type="GO" id="GO:0002724">
    <property type="term" value="P:regulation of T cell cytokine production"/>
    <property type="evidence" value="ECO:0007669"/>
    <property type="project" value="TreeGrafter"/>
</dbReference>
<feature type="region of interest" description="Disordered" evidence="18">
    <location>
        <begin position="1"/>
        <end position="29"/>
    </location>
</feature>
<dbReference type="GO" id="GO:0097191">
    <property type="term" value="P:extrinsic apoptotic signaling pathway"/>
    <property type="evidence" value="ECO:0007669"/>
    <property type="project" value="TreeGrafter"/>
</dbReference>
<dbReference type="RefSeq" id="XP_044919697.1">
    <property type="nucleotide sequence ID" value="XM_045063762.1"/>
</dbReference>
<name>A0A8U0RAD9_MUSPF</name>
<dbReference type="Pfam" id="PF00020">
    <property type="entry name" value="TNFR_c6"/>
    <property type="match status" value="3"/>
</dbReference>
<dbReference type="Gene3D" id="2.10.50.10">
    <property type="entry name" value="Tumor Necrosis Factor Receptor, subunit A, domain 2"/>
    <property type="match status" value="2"/>
</dbReference>
<evidence type="ECO:0000313" key="21">
    <source>
        <dbReference type="Proteomes" id="UP000000715"/>
    </source>
</evidence>
<evidence type="ECO:0000256" key="7">
    <source>
        <dbReference type="ARBA" id="ARBA00023136"/>
    </source>
</evidence>
<evidence type="ECO:0000256" key="11">
    <source>
        <dbReference type="ARBA" id="ARBA00063861"/>
    </source>
</evidence>
<comment type="subunit">
    <text evidence="11">Binds to TRAF2. Interacts with BMX. Interacts (activated form) with XPNPEP3.</text>
</comment>
<keyword evidence="6 19" id="KW-1133">Transmembrane helix</keyword>
<feature type="compositionally biased region" description="Low complexity" evidence="18">
    <location>
        <begin position="393"/>
        <end position="448"/>
    </location>
</feature>
<evidence type="ECO:0000256" key="14">
    <source>
        <dbReference type="ARBA" id="ARBA00080423"/>
    </source>
</evidence>
<comment type="subcellular location">
    <subcellularLocation>
        <location evidence="1">Membrane</location>
        <topology evidence="1">Single-pass type I membrane protein</topology>
    </subcellularLocation>
</comment>
<feature type="disulfide bond" evidence="17">
    <location>
        <begin position="130"/>
        <end position="148"/>
    </location>
</feature>
<reference evidence="22" key="1">
    <citation type="submission" date="2025-08" db="UniProtKB">
        <authorList>
            <consortium name="RefSeq"/>
        </authorList>
    </citation>
    <scope>IDENTIFICATION</scope>
    <source>
        <tissue evidence="22">Brain</tissue>
    </source>
</reference>
<keyword evidence="3 19" id="KW-0812">Transmembrane</keyword>
<dbReference type="InterPro" id="IPR020411">
    <property type="entry name" value="TNFR_1B"/>
</dbReference>
<evidence type="ECO:0000313" key="22">
    <source>
        <dbReference type="RefSeq" id="XP_044919697.1"/>
    </source>
</evidence>
<keyword evidence="10" id="KW-0325">Glycoprotein</keyword>
<dbReference type="CDD" id="cd10577">
    <property type="entry name" value="TNFRSF1B"/>
    <property type="match status" value="1"/>
</dbReference>
<feature type="disulfide bond" evidence="17">
    <location>
        <begin position="151"/>
        <end position="166"/>
    </location>
</feature>
<feature type="compositionally biased region" description="Polar residues" evidence="18">
    <location>
        <begin position="288"/>
        <end position="297"/>
    </location>
</feature>
<feature type="repeat" description="TNFR-Cys" evidence="17">
    <location>
        <begin position="150"/>
        <end position="191"/>
    </location>
</feature>
<dbReference type="SMART" id="SM00208">
    <property type="entry name" value="TNFR"/>
    <property type="match status" value="4"/>
</dbReference>
<feature type="disulfide bond" evidence="17">
    <location>
        <begin position="216"/>
        <end position="234"/>
    </location>
</feature>
<dbReference type="GO" id="GO:0008630">
    <property type="term" value="P:intrinsic apoptotic signaling pathway in response to DNA damage"/>
    <property type="evidence" value="ECO:0007669"/>
    <property type="project" value="TreeGrafter"/>
</dbReference>
<dbReference type="InterPro" id="IPR033996">
    <property type="entry name" value="TNFRSF1B_N"/>
</dbReference>
<accession>A0A8U0RAD9</accession>
<evidence type="ECO:0000256" key="15">
    <source>
        <dbReference type="ARBA" id="ARBA00080702"/>
    </source>
</evidence>
<dbReference type="PROSITE" id="PS00652">
    <property type="entry name" value="TNFR_NGFR_1"/>
    <property type="match status" value="2"/>
</dbReference>
<dbReference type="GO" id="GO:0031643">
    <property type="term" value="P:positive regulation of myelination"/>
    <property type="evidence" value="ECO:0007669"/>
    <property type="project" value="TreeGrafter"/>
</dbReference>
<evidence type="ECO:0000256" key="5">
    <source>
        <dbReference type="ARBA" id="ARBA00022737"/>
    </source>
</evidence>
<keyword evidence="9 22" id="KW-0675">Receptor</keyword>
<proteinExistence type="predicted"/>
<feature type="region of interest" description="Disordered" evidence="18">
    <location>
        <begin position="479"/>
        <end position="537"/>
    </location>
</feature>
<dbReference type="GO" id="GO:0016020">
    <property type="term" value="C:membrane"/>
    <property type="evidence" value="ECO:0007669"/>
    <property type="project" value="UniProtKB-SubCell"/>
</dbReference>
<evidence type="ECO:0000256" key="8">
    <source>
        <dbReference type="ARBA" id="ARBA00023157"/>
    </source>
</evidence>
<organism evidence="21 22">
    <name type="scientific">Mustela putorius furo</name>
    <name type="common">European domestic ferret</name>
    <name type="synonym">Mustela furo</name>
    <dbReference type="NCBI Taxonomy" id="9669"/>
    <lineage>
        <taxon>Eukaryota</taxon>
        <taxon>Metazoa</taxon>
        <taxon>Chordata</taxon>
        <taxon>Craniata</taxon>
        <taxon>Vertebrata</taxon>
        <taxon>Euteleostomi</taxon>
        <taxon>Mammalia</taxon>
        <taxon>Eutheria</taxon>
        <taxon>Laurasiatheria</taxon>
        <taxon>Carnivora</taxon>
        <taxon>Caniformia</taxon>
        <taxon>Musteloidea</taxon>
        <taxon>Mustelidae</taxon>
        <taxon>Mustelinae</taxon>
        <taxon>Mustela</taxon>
    </lineage>
</organism>
<evidence type="ECO:0000256" key="4">
    <source>
        <dbReference type="ARBA" id="ARBA00022729"/>
    </source>
</evidence>
<keyword evidence="5" id="KW-0677">Repeat</keyword>
<dbReference type="GO" id="GO:0005031">
    <property type="term" value="F:tumor necrosis factor receptor activity"/>
    <property type="evidence" value="ECO:0007669"/>
    <property type="project" value="InterPro"/>
</dbReference>
<dbReference type="PRINTS" id="PR01919">
    <property type="entry name" value="TNFACTORR1B"/>
</dbReference>
<dbReference type="GO" id="GO:0043120">
    <property type="term" value="F:tumor necrosis factor binding"/>
    <property type="evidence" value="ECO:0007669"/>
    <property type="project" value="TreeGrafter"/>
</dbReference>
<gene>
    <name evidence="22" type="primary">TNFRSF1B</name>
</gene>
<evidence type="ECO:0000256" key="10">
    <source>
        <dbReference type="ARBA" id="ARBA00023180"/>
    </source>
</evidence>
<dbReference type="GO" id="GO:0048714">
    <property type="term" value="P:positive regulation of oligodendrocyte differentiation"/>
    <property type="evidence" value="ECO:0007669"/>
    <property type="project" value="TreeGrafter"/>
</dbReference>
<feature type="repeat" description="TNFR-Cys" evidence="17">
    <location>
        <begin position="112"/>
        <end position="148"/>
    </location>
</feature>
<keyword evidence="2" id="KW-0597">Phosphoprotein</keyword>
<evidence type="ECO:0000256" key="1">
    <source>
        <dbReference type="ARBA" id="ARBA00004479"/>
    </source>
</evidence>
<evidence type="ECO:0000256" key="16">
    <source>
        <dbReference type="ARBA" id="ARBA00082861"/>
    </source>
</evidence>
<feature type="domain" description="TNFR-Cys" evidence="20">
    <location>
        <begin position="150"/>
        <end position="191"/>
    </location>
</feature>
<dbReference type="FunFam" id="2.10.50.10:FF:000036">
    <property type="entry name" value="Tumor necrosis factor receptor superfamily member 1B"/>
    <property type="match status" value="1"/>
</dbReference>
<dbReference type="AlphaFoldDB" id="A0A8U0RAD9"/>
<evidence type="ECO:0000256" key="18">
    <source>
        <dbReference type="SAM" id="MobiDB-lite"/>
    </source>
</evidence>
<keyword evidence="21" id="KW-1185">Reference proteome</keyword>
<feature type="disulfide bond" evidence="17">
    <location>
        <begin position="173"/>
        <end position="191"/>
    </location>
</feature>
<keyword evidence="4" id="KW-0732">Signal</keyword>
<dbReference type="InterPro" id="IPR001368">
    <property type="entry name" value="TNFR/NGFR_Cys_rich_reg"/>
</dbReference>
<dbReference type="GO" id="GO:0051044">
    <property type="term" value="P:positive regulation of membrane protein ectodomain proteolysis"/>
    <property type="evidence" value="ECO:0007669"/>
    <property type="project" value="TreeGrafter"/>
</dbReference>
<feature type="region of interest" description="Disordered" evidence="18">
    <location>
        <begin position="284"/>
        <end position="309"/>
    </location>
</feature>
<dbReference type="GeneID" id="101689344"/>
<dbReference type="Proteomes" id="UP000000715">
    <property type="component" value="Unplaced"/>
</dbReference>
<dbReference type="PROSITE" id="PS50050">
    <property type="entry name" value="TNFR_NGFR_2"/>
    <property type="match status" value="3"/>
</dbReference>
<evidence type="ECO:0000256" key="3">
    <source>
        <dbReference type="ARBA" id="ARBA00022692"/>
    </source>
</evidence>
<sequence>MLGKRQLCTGLPKAADQGGEGSRSFPRKESPALPTVHILASQTVFLLTSIPLAVPGMLSSAQAPRASRIPGGPSACCQDKTRIPSGRTGFVRFPPPWPLVPSLPYAPGPGSTCRHREYFNKRVQMCCSKCAPGFHVRSFCTNTSDTVCARCEDSTYTQLWNWVPECLSCNSRCSADQVETQACTREQNRICTCRPGSYCTLPRQEGCRLCATLSRCRPGFGVDKPGTDTSDVVCTPCAPGTFSNTTSSTDTCKPHQICSSVAIPGNASMDAVCTSVPPSLGMAIPPASMSQPGPTRSQRMEPAPGPSMAPSSFVLLPMVPSPPTEGLSTGNISLPIGLIVGVTALVLLMIGLVNCVIVTQKKKRPFCLQGEANVPHLPADDARGAQGAEQQHLLTTAPSSSSSSLESSASTADRGAPARTPTPAPSAEKASGSGEARAGSGGSAETSSGGHGTQVNVTCIVNVCSSSDHASQCTSQASYTKGDVGASPSVSPDDEQVPFSKEECPFQSQPGAPETLLASPEDKPLPLGVPDAGMMPS</sequence>
<feature type="domain" description="TNFR-Cys" evidence="20">
    <location>
        <begin position="112"/>
        <end position="148"/>
    </location>
</feature>
<dbReference type="SUPFAM" id="SSF57586">
    <property type="entry name" value="TNF receptor-like"/>
    <property type="match status" value="2"/>
</dbReference>
<feature type="region of interest" description="Disordered" evidence="18">
    <location>
        <begin position="378"/>
        <end position="452"/>
    </location>
</feature>
<dbReference type="PANTHER" id="PTHR47386:SF1">
    <property type="entry name" value="TUMOR NECROSIS FACTOR RECEPTOR SUPERFAMILY MEMBER 1B"/>
    <property type="match status" value="1"/>
</dbReference>
<comment type="caution">
    <text evidence="17">Lacks conserved residue(s) required for the propagation of feature annotation.</text>
</comment>
<evidence type="ECO:0000256" key="12">
    <source>
        <dbReference type="ARBA" id="ARBA00072355"/>
    </source>
</evidence>
<evidence type="ECO:0000256" key="2">
    <source>
        <dbReference type="ARBA" id="ARBA00022553"/>
    </source>
</evidence>
<dbReference type="GO" id="GO:0006954">
    <property type="term" value="P:inflammatory response"/>
    <property type="evidence" value="ECO:0007669"/>
    <property type="project" value="InterPro"/>
</dbReference>
<dbReference type="CTD" id="7133"/>
<feature type="repeat" description="TNFR-Cys" evidence="17">
    <location>
        <begin position="192"/>
        <end position="234"/>
    </location>
</feature>
<evidence type="ECO:0000256" key="9">
    <source>
        <dbReference type="ARBA" id="ARBA00023170"/>
    </source>
</evidence>
<evidence type="ECO:0000256" key="17">
    <source>
        <dbReference type="PROSITE-ProRule" id="PRU00206"/>
    </source>
</evidence>
<feature type="transmembrane region" description="Helical" evidence="19">
    <location>
        <begin position="332"/>
        <end position="357"/>
    </location>
</feature>
<protein>
    <recommendedName>
        <fullName evidence="12">Tumor necrosis factor receptor superfamily member 1B</fullName>
    </recommendedName>
    <alternativeName>
        <fullName evidence="13">Tumor necrosis factor receptor 2</fullName>
    </alternativeName>
    <alternativeName>
        <fullName evidence="16">Tumor necrosis factor receptor type II</fullName>
    </alternativeName>
    <alternativeName>
        <fullName evidence="15">p75</fullName>
    </alternativeName>
    <alternativeName>
        <fullName evidence="14">p80 TNF-alpha receptor</fullName>
    </alternativeName>
</protein>
<evidence type="ECO:0000256" key="13">
    <source>
        <dbReference type="ARBA" id="ARBA00076336"/>
    </source>
</evidence>
<dbReference type="PANTHER" id="PTHR47386">
    <property type="entry name" value="TUMOR NECROSIS FACTOR RECEPTOR SUPERFAMILY MEMBER 1B"/>
    <property type="match status" value="1"/>
</dbReference>
<dbReference type="FunFam" id="2.10.50.10:FF:000031">
    <property type="entry name" value="Tumor necrosis factor receptor superfamily member 1B"/>
    <property type="match status" value="1"/>
</dbReference>
<dbReference type="InterPro" id="IPR051670">
    <property type="entry name" value="TNF_chemokine_rcpt-like"/>
</dbReference>
<feature type="disulfide bond" evidence="17">
    <location>
        <begin position="127"/>
        <end position="140"/>
    </location>
</feature>